<protein>
    <submittedName>
        <fullName evidence="1">Uncharacterized protein</fullName>
    </submittedName>
</protein>
<reference evidence="1 2" key="1">
    <citation type="submission" date="2020-09" db="EMBL/GenBank/DDBJ databases">
        <authorList>
            <person name="Jameson E."/>
        </authorList>
    </citation>
    <scope>NUCLEOTIDE SEQUENCE [LARGE SCALE GENOMIC DNA]</scope>
</reference>
<evidence type="ECO:0000313" key="1">
    <source>
        <dbReference type="EMBL" id="CAD5236098.1"/>
    </source>
</evidence>
<proteinExistence type="predicted"/>
<accession>A0A7R8MJF1</accession>
<gene>
    <name evidence="1" type="ORF">LLCLJKAH_00109</name>
</gene>
<dbReference type="EMBL" id="LR881104">
    <property type="protein sequence ID" value="CAD5236098.1"/>
    <property type="molecule type" value="Genomic_DNA"/>
</dbReference>
<sequence>MKKHDYFFNACNAGAYRYREWVLDCFSAAGVITTENDAAQSDTQYPYQLRLQENGKVDFIDEHGERDTIDDVVKGEALFEFKTVFTLKPNVMPNQPNEVETTYGECYINYLILVYPFGNRVPFTPGKVKPTKVITSLLPKINDDPEGEIPDDGKLYVSHLTTYIEAVMSTLGIVPLAVPSATPYTITTDPKIRERRDELLTKYADRLHDPAVIANIDKELTQMDREWIAKDPDGGFYYKDKSFDVTRKKMHLFHGAESGFSADGSITVIRNSLAEGWDMDKLPAMANSMREGSFSRGAETALGGEAVKFFQRVLQNAAITIDDCGTSLGLPTYITKDNVMDYVGLYMKIGDEWKSFDEEGVTQFIGKEMIVRSPLFCKATETDFCKHCMGDKLSLSPNSLASSASQVGSVFLNTFMKRMHGTALKLAHYDYTKSLT</sequence>
<organism evidence="1 2">
    <name type="scientific">Klebsiella phage vB_KvM-Eowyn</name>
    <dbReference type="NCBI Taxonomy" id="2762819"/>
    <lineage>
        <taxon>Viruses</taxon>
        <taxon>Duplodnaviria</taxon>
        <taxon>Heunggongvirae</taxon>
        <taxon>Uroviricota</taxon>
        <taxon>Caudoviricetes</taxon>
        <taxon>Chimalliviridae</taxon>
        <taxon>Eowynvirus</taxon>
        <taxon>Eowynvirus eowyn</taxon>
    </lineage>
</organism>
<evidence type="ECO:0000313" key="2">
    <source>
        <dbReference type="Proteomes" id="UP000596247"/>
    </source>
</evidence>
<keyword evidence="2" id="KW-1185">Reference proteome</keyword>
<dbReference type="Proteomes" id="UP000596247">
    <property type="component" value="Chromosome"/>
</dbReference>
<name>A0A7R8MJF1_9CAUD</name>